<reference evidence="10 11" key="1">
    <citation type="submission" date="2024-09" db="EMBL/GenBank/DDBJ databases">
        <authorList>
            <person name="Sun Q."/>
            <person name="Mori K."/>
        </authorList>
    </citation>
    <scope>NUCLEOTIDE SEQUENCE [LARGE SCALE GENOMIC DNA]</scope>
    <source>
        <strain evidence="10 11">TBRC 4575</strain>
    </source>
</reference>
<keyword evidence="8" id="KW-0456">Lyase</keyword>
<dbReference type="SUPFAM" id="SSF54826">
    <property type="entry name" value="Enolase N-terminal domain-like"/>
    <property type="match status" value="1"/>
</dbReference>
<dbReference type="EMBL" id="JBHLUK010000068">
    <property type="protein sequence ID" value="MFC0424223.1"/>
    <property type="molecule type" value="Genomic_DNA"/>
</dbReference>
<comment type="pathway">
    <text evidence="3">Carbohydrate acid metabolism; D-glucarate degradation; 2,5-dioxopentanoate from D-glucarate: step 1/2.</text>
</comment>
<dbReference type="EC" id="4.2.1.40" evidence="5"/>
<evidence type="ECO:0000313" key="11">
    <source>
        <dbReference type="Proteomes" id="UP001589855"/>
    </source>
</evidence>
<dbReference type="InterPro" id="IPR036849">
    <property type="entry name" value="Enolase-like_C_sf"/>
</dbReference>
<dbReference type="PANTHER" id="PTHR48080">
    <property type="entry name" value="D-GALACTONATE DEHYDRATASE-RELATED"/>
    <property type="match status" value="1"/>
</dbReference>
<dbReference type="InterPro" id="IPR034593">
    <property type="entry name" value="DgoD-like"/>
</dbReference>
<accession>A0ABV6K438</accession>
<comment type="catalytic activity">
    <reaction evidence="1">
        <text>D-glucarate = 5-dehydro-4-deoxy-D-glucarate + H2O</text>
        <dbReference type="Rhea" id="RHEA:14573"/>
        <dbReference type="ChEBI" id="CHEBI:15377"/>
        <dbReference type="ChEBI" id="CHEBI:30612"/>
        <dbReference type="ChEBI" id="CHEBI:42819"/>
        <dbReference type="EC" id="4.2.1.40"/>
    </reaction>
</comment>
<evidence type="ECO:0000256" key="1">
    <source>
        <dbReference type="ARBA" id="ARBA00001426"/>
    </source>
</evidence>
<dbReference type="SFLD" id="SFLDG00055">
    <property type="entry name" value="glucarate_dehydratase"/>
    <property type="match status" value="1"/>
</dbReference>
<comment type="cofactor">
    <cofactor evidence="2">
        <name>Mg(2+)</name>
        <dbReference type="ChEBI" id="CHEBI:18420"/>
    </cofactor>
</comment>
<dbReference type="SUPFAM" id="SSF51604">
    <property type="entry name" value="Enolase C-terminal domain-like"/>
    <property type="match status" value="1"/>
</dbReference>
<evidence type="ECO:0000313" key="10">
    <source>
        <dbReference type="EMBL" id="MFC0424223.1"/>
    </source>
</evidence>
<evidence type="ECO:0000256" key="8">
    <source>
        <dbReference type="ARBA" id="ARBA00023239"/>
    </source>
</evidence>
<name>A0ABV6K438_9LACO</name>
<feature type="domain" description="Mandelate racemase/muconate lactonizing enzyme C-terminal" evidence="9">
    <location>
        <begin position="181"/>
        <end position="281"/>
    </location>
</feature>
<dbReference type="InterPro" id="IPR029017">
    <property type="entry name" value="Enolase-like_N"/>
</dbReference>
<comment type="similarity">
    <text evidence="4">Belongs to the mandelate racemase/muconate lactonizing enzyme family. GlucD subfamily.</text>
</comment>
<dbReference type="Proteomes" id="UP001589855">
    <property type="component" value="Unassembled WGS sequence"/>
</dbReference>
<organism evidence="10 11">
    <name type="scientific">Lactiplantibacillus plajomi</name>
    <dbReference type="NCBI Taxonomy" id="1457217"/>
    <lineage>
        <taxon>Bacteria</taxon>
        <taxon>Bacillati</taxon>
        <taxon>Bacillota</taxon>
        <taxon>Bacilli</taxon>
        <taxon>Lactobacillales</taxon>
        <taxon>Lactobacillaceae</taxon>
        <taxon>Lactiplantibacillus</taxon>
    </lineage>
</organism>
<evidence type="ECO:0000256" key="7">
    <source>
        <dbReference type="ARBA" id="ARBA00022842"/>
    </source>
</evidence>
<dbReference type="Gene3D" id="3.20.20.120">
    <property type="entry name" value="Enolase-like C-terminal domain"/>
    <property type="match status" value="1"/>
</dbReference>
<dbReference type="Pfam" id="PF13378">
    <property type="entry name" value="MR_MLE_C"/>
    <property type="match status" value="1"/>
</dbReference>
<keyword evidence="6" id="KW-0479">Metal-binding</keyword>
<keyword evidence="11" id="KW-1185">Reference proteome</keyword>
<dbReference type="Gene3D" id="3.30.390.10">
    <property type="entry name" value="Enolase-like, N-terminal domain"/>
    <property type="match status" value="1"/>
</dbReference>
<protein>
    <recommendedName>
        <fullName evidence="5">glucarate dehydratase</fullName>
        <ecNumber evidence="5">4.2.1.40</ecNumber>
    </recommendedName>
</protein>
<evidence type="ECO:0000256" key="5">
    <source>
        <dbReference type="ARBA" id="ARBA00011973"/>
    </source>
</evidence>
<dbReference type="InterPro" id="IPR029065">
    <property type="entry name" value="Enolase_C-like"/>
</dbReference>
<sequence length="442" mass="48692">MSTPKIVKMDVYPVAGYDSMLLNLSGAHGPYFTRNIVVLTTNEDQVGVGEVPGGQAITDILEKSKDLVVGKTLGEYKGILQNMRTKFGYLDAGGRGNQTFDLRKMIHAVTAVETAFLDLIGKHFHVPVAALLGDGQQRENVGVLGYLFFVGDANKTDLPYLQNDDNSDAWGKLRRKPAMDADSIVKLAKAAYDRYGFKTFKLKGGVLKGEDEVQVMKALHKAFPDAKLDLDPNGGWSLKEALKYADEMKDVLHYIEDPCGAEDGFSGREILSEFQKKTHMPTATNMVDTDWRQMSHAIALNAVSIPLADSHFWTMEGAVRVAQLCSEFGLNWGIHSNNHFDISLAMAVNAAAAAPGDVFDIDTHWIWQDGQNLTKNPYQIRDGQVKVPATNEGLGVDIDLDAIKKANQLYIDKHLGARDDAAAVQFLIPGWKFDPKRPALVR</sequence>
<dbReference type="PANTHER" id="PTHR48080:SF4">
    <property type="entry name" value="GLUCARATE DEHYDRATASE"/>
    <property type="match status" value="1"/>
</dbReference>
<dbReference type="RefSeq" id="WP_137645219.1">
    <property type="nucleotide sequence ID" value="NZ_BAABRM010000014.1"/>
</dbReference>
<evidence type="ECO:0000259" key="9">
    <source>
        <dbReference type="SMART" id="SM00922"/>
    </source>
</evidence>
<evidence type="ECO:0000256" key="3">
    <source>
        <dbReference type="ARBA" id="ARBA00005183"/>
    </source>
</evidence>
<dbReference type="CDD" id="cd03323">
    <property type="entry name" value="D-glucarate_dehydratase"/>
    <property type="match status" value="1"/>
</dbReference>
<dbReference type="InterPro" id="IPR034598">
    <property type="entry name" value="GlucD-like"/>
</dbReference>
<proteinExistence type="inferred from homology"/>
<dbReference type="SFLD" id="SFLDS00001">
    <property type="entry name" value="Enolase"/>
    <property type="match status" value="1"/>
</dbReference>
<keyword evidence="7" id="KW-0460">Magnesium</keyword>
<dbReference type="SMART" id="SM00922">
    <property type="entry name" value="MR_MLE"/>
    <property type="match status" value="1"/>
</dbReference>
<evidence type="ECO:0000256" key="4">
    <source>
        <dbReference type="ARBA" id="ARBA00009938"/>
    </source>
</evidence>
<dbReference type="InterPro" id="IPR013342">
    <property type="entry name" value="Mandelate_racemase_C"/>
</dbReference>
<evidence type="ECO:0000256" key="2">
    <source>
        <dbReference type="ARBA" id="ARBA00001946"/>
    </source>
</evidence>
<evidence type="ECO:0000256" key="6">
    <source>
        <dbReference type="ARBA" id="ARBA00022723"/>
    </source>
</evidence>
<gene>
    <name evidence="10" type="ORF">ACFFGS_08850</name>
</gene>
<comment type="caution">
    <text evidence="10">The sequence shown here is derived from an EMBL/GenBank/DDBJ whole genome shotgun (WGS) entry which is preliminary data.</text>
</comment>